<evidence type="ECO:0000313" key="7">
    <source>
        <dbReference type="Proteomes" id="UP000291269"/>
    </source>
</evidence>
<dbReference type="GO" id="GO:0006396">
    <property type="term" value="P:RNA processing"/>
    <property type="evidence" value="ECO:0007669"/>
    <property type="project" value="InterPro"/>
</dbReference>
<dbReference type="Gene3D" id="3.30.1330.30">
    <property type="match status" value="1"/>
</dbReference>
<organism evidence="6 7">
    <name type="scientific">Candidatus Borkfalkia ceftriaxoniphila</name>
    <dbReference type="NCBI Taxonomy" id="2508949"/>
    <lineage>
        <taxon>Bacteria</taxon>
        <taxon>Bacillati</taxon>
        <taxon>Bacillota</taxon>
        <taxon>Clostridia</taxon>
        <taxon>Christensenellales</taxon>
        <taxon>Christensenellaceae</taxon>
        <taxon>Candidatus Borkfalkia</taxon>
    </lineage>
</organism>
<dbReference type="InterPro" id="IPR029064">
    <property type="entry name" value="Ribosomal_eL30-like_sf"/>
</dbReference>
<feature type="domain" description="MRM3-like substrate binding" evidence="5">
    <location>
        <begin position="50"/>
        <end position="140"/>
    </location>
</feature>
<evidence type="ECO:0000259" key="4">
    <source>
        <dbReference type="Pfam" id="PF00588"/>
    </source>
</evidence>
<dbReference type="OrthoDB" id="9785673at2"/>
<dbReference type="GO" id="GO:0008173">
    <property type="term" value="F:RNA methyltransferase activity"/>
    <property type="evidence" value="ECO:0007669"/>
    <property type="project" value="InterPro"/>
</dbReference>
<dbReference type="Gene3D" id="3.40.1280.10">
    <property type="match status" value="1"/>
</dbReference>
<reference evidence="6 7" key="1">
    <citation type="journal article" date="2019" name="Gut">
        <title>Antibiotics-induced monodominance of a novel gut bacterial order.</title>
        <authorList>
            <person name="Hildebrand F."/>
            <person name="Moitinho-Silva L."/>
            <person name="Blasche S."/>
            <person name="Jahn M.T."/>
            <person name="Gossmann T.I."/>
            <person name="Heuerta-Cepas J."/>
            <person name="Hercog R."/>
            <person name="Luetge M."/>
            <person name="Bahram M."/>
            <person name="Pryszlak A."/>
            <person name="Alves R.J."/>
            <person name="Waszak S.M."/>
            <person name="Zhu A."/>
            <person name="Ye L."/>
            <person name="Costea P.I."/>
            <person name="Aalvink S."/>
            <person name="Belzer C."/>
            <person name="Forslund S.K."/>
            <person name="Sunagawa S."/>
            <person name="Hentschel U."/>
            <person name="Merten C."/>
            <person name="Patil K.R."/>
            <person name="Benes V."/>
            <person name="Bork P."/>
        </authorList>
    </citation>
    <scope>NUCLEOTIDE SEQUENCE [LARGE SCALE GENOMIC DNA]</scope>
    <source>
        <strain evidence="6 7">HDS1380</strain>
    </source>
</reference>
<keyword evidence="2 6" id="KW-0489">Methyltransferase</keyword>
<sequence>MRGAFFLPPSRISERRTLTTEPSCDTMKGMNTELSAFLEEKNFLPVGEQNPKIKQIKGILSNSKPNPQKLFVAEGIWILKMCEKFAAPVESLVLCPAHIRTAEAAELVKRLAARAGGLYTVSEKTYEKISERGQPDGLMALCRLPRFELSDFSPPKNAVILVLDGIEIPGNVGTMLRMADGAGLDAVFICNRKARLTHPKLIKGSQGAILSVPTFEFETVEECRAWLKAHRVIVYLADTRAERNYYEEPFGVKCALVMGSERYGISREWYEGEYKMIAIPMLGSCDSLNVGVAATVLAYEASIKNKLNART</sequence>
<dbReference type="GO" id="GO:0032259">
    <property type="term" value="P:methylation"/>
    <property type="evidence" value="ECO:0007669"/>
    <property type="project" value="UniProtKB-KW"/>
</dbReference>
<name>A0A4Q2KD23_9FIRM</name>
<dbReference type="InterPro" id="IPR053888">
    <property type="entry name" value="MRM3-like_sub_bind"/>
</dbReference>
<comment type="caution">
    <text evidence="6">The sequence shown here is derived from an EMBL/GenBank/DDBJ whole genome shotgun (WGS) entry which is preliminary data.</text>
</comment>
<dbReference type="InterPro" id="IPR051259">
    <property type="entry name" value="rRNA_Methyltransferase"/>
</dbReference>
<dbReference type="PANTHER" id="PTHR43191">
    <property type="entry name" value="RRNA METHYLTRANSFERASE 3"/>
    <property type="match status" value="1"/>
</dbReference>
<feature type="domain" description="tRNA/rRNA methyltransferase SpoU type" evidence="4">
    <location>
        <begin position="159"/>
        <end position="299"/>
    </location>
</feature>
<comment type="similarity">
    <text evidence="1">Belongs to the class IV-like SAM-binding methyltransferase superfamily. RNA methyltransferase TrmH family.</text>
</comment>
<dbReference type="InterPro" id="IPR029028">
    <property type="entry name" value="Alpha/beta_knot_MTases"/>
</dbReference>
<dbReference type="Proteomes" id="UP000291269">
    <property type="component" value="Unassembled WGS sequence"/>
</dbReference>
<gene>
    <name evidence="6" type="ORF">ESZ91_02065</name>
</gene>
<dbReference type="EMBL" id="SDOZ01000002">
    <property type="protein sequence ID" value="RXZ61191.1"/>
    <property type="molecule type" value="Genomic_DNA"/>
</dbReference>
<protein>
    <submittedName>
        <fullName evidence="6">RNA methyltransferase</fullName>
    </submittedName>
</protein>
<dbReference type="SUPFAM" id="SSF75217">
    <property type="entry name" value="alpha/beta knot"/>
    <property type="match status" value="1"/>
</dbReference>
<accession>A0A4Q2KD23</accession>
<dbReference type="PANTHER" id="PTHR43191:SF2">
    <property type="entry name" value="RRNA METHYLTRANSFERASE 3, MITOCHONDRIAL"/>
    <property type="match status" value="1"/>
</dbReference>
<proteinExistence type="inferred from homology"/>
<evidence type="ECO:0000256" key="3">
    <source>
        <dbReference type="ARBA" id="ARBA00022679"/>
    </source>
</evidence>
<evidence type="ECO:0000259" key="5">
    <source>
        <dbReference type="Pfam" id="PF22435"/>
    </source>
</evidence>
<keyword evidence="3 6" id="KW-0808">Transferase</keyword>
<dbReference type="AlphaFoldDB" id="A0A4Q2KD23"/>
<dbReference type="Pfam" id="PF22435">
    <property type="entry name" value="MRM3-like_sub_bind"/>
    <property type="match status" value="1"/>
</dbReference>
<evidence type="ECO:0000256" key="2">
    <source>
        <dbReference type="ARBA" id="ARBA00022603"/>
    </source>
</evidence>
<dbReference type="Pfam" id="PF00588">
    <property type="entry name" value="SpoU_methylase"/>
    <property type="match status" value="1"/>
</dbReference>
<dbReference type="InterPro" id="IPR029026">
    <property type="entry name" value="tRNA_m1G_MTases_N"/>
</dbReference>
<keyword evidence="7" id="KW-1185">Reference proteome</keyword>
<dbReference type="GO" id="GO:0003723">
    <property type="term" value="F:RNA binding"/>
    <property type="evidence" value="ECO:0007669"/>
    <property type="project" value="InterPro"/>
</dbReference>
<dbReference type="SUPFAM" id="SSF55315">
    <property type="entry name" value="L30e-like"/>
    <property type="match status" value="1"/>
</dbReference>
<evidence type="ECO:0000313" key="6">
    <source>
        <dbReference type="EMBL" id="RXZ61191.1"/>
    </source>
</evidence>
<evidence type="ECO:0000256" key="1">
    <source>
        <dbReference type="ARBA" id="ARBA00007228"/>
    </source>
</evidence>
<dbReference type="InterPro" id="IPR001537">
    <property type="entry name" value="SpoU_MeTrfase"/>
</dbReference>